<dbReference type="GO" id="GO:0015833">
    <property type="term" value="P:peptide transport"/>
    <property type="evidence" value="ECO:0007669"/>
    <property type="project" value="TreeGrafter"/>
</dbReference>
<feature type="domain" description="Solute-binding protein family 5" evidence="1">
    <location>
        <begin position="1"/>
        <end position="142"/>
    </location>
</feature>
<comment type="caution">
    <text evidence="2">The sequence shown here is derived from an EMBL/GenBank/DDBJ whole genome shotgun (WGS) entry which is preliminary data.</text>
</comment>
<dbReference type="Pfam" id="PF00496">
    <property type="entry name" value="SBP_bac_5"/>
    <property type="match status" value="1"/>
</dbReference>
<keyword evidence="3" id="KW-1185">Reference proteome</keyword>
<evidence type="ECO:0000313" key="2">
    <source>
        <dbReference type="EMBL" id="GAC49243.1"/>
    </source>
</evidence>
<dbReference type="PANTHER" id="PTHR30290:SF83">
    <property type="entry name" value="ABC TRANSPORTER SUBSTRATE-BINDING PROTEIN"/>
    <property type="match status" value="1"/>
</dbReference>
<dbReference type="Gene3D" id="3.10.105.10">
    <property type="entry name" value="Dipeptide-binding Protein, Domain 3"/>
    <property type="match status" value="1"/>
</dbReference>
<dbReference type="InterPro" id="IPR000914">
    <property type="entry name" value="SBP_5_dom"/>
</dbReference>
<evidence type="ECO:0000313" key="3">
    <source>
        <dbReference type="Proteomes" id="UP000010988"/>
    </source>
</evidence>
<dbReference type="PANTHER" id="PTHR30290">
    <property type="entry name" value="PERIPLASMIC BINDING COMPONENT OF ABC TRANSPORTER"/>
    <property type="match status" value="1"/>
</dbReference>
<evidence type="ECO:0000259" key="1">
    <source>
        <dbReference type="Pfam" id="PF00496"/>
    </source>
</evidence>
<dbReference type="GO" id="GO:1904680">
    <property type="term" value="F:peptide transmembrane transporter activity"/>
    <property type="evidence" value="ECO:0007669"/>
    <property type="project" value="TreeGrafter"/>
</dbReference>
<protein>
    <submittedName>
        <fullName evidence="2">Putative ABC transporter substrate-binding protein</fullName>
    </submittedName>
</protein>
<sequence>MAINRPEVTKVVFRGARTPSRDFTARSLPGWSGDIPGSDVLDYNPEKAKQLWQEANAISPWNGSFQIAYNSDGDHQVWVDAVCNQIKNTLGIDSHGAPQPTFKQIRSEITAKTIKTAARTGWQGDYPSMLEFLAPIFVTGAGSNDSQYVSPTFDSELNAAQRARSDDESYKLTNVAQETLLQDLPNIPLWDYIGAGGTASEVTAQLSWNGLPDYPGITKEAKE</sequence>
<dbReference type="Proteomes" id="UP000010988">
    <property type="component" value="Unassembled WGS sequence"/>
</dbReference>
<organism evidence="2 3">
    <name type="scientific">Gordonia aichiensis NBRC 108223</name>
    <dbReference type="NCBI Taxonomy" id="1220583"/>
    <lineage>
        <taxon>Bacteria</taxon>
        <taxon>Bacillati</taxon>
        <taxon>Actinomycetota</taxon>
        <taxon>Actinomycetes</taxon>
        <taxon>Mycobacteriales</taxon>
        <taxon>Gordoniaceae</taxon>
        <taxon>Gordonia</taxon>
    </lineage>
</organism>
<gene>
    <name evidence="2" type="ORF">GOACH_11_00380</name>
</gene>
<dbReference type="SUPFAM" id="SSF53850">
    <property type="entry name" value="Periplasmic binding protein-like II"/>
    <property type="match status" value="1"/>
</dbReference>
<dbReference type="AlphaFoldDB" id="L7KNF3"/>
<proteinExistence type="predicted"/>
<dbReference type="STRING" id="1220583.GOACH_11_00380"/>
<dbReference type="EMBL" id="BANR01000011">
    <property type="protein sequence ID" value="GAC49243.1"/>
    <property type="molecule type" value="Genomic_DNA"/>
</dbReference>
<dbReference type="eggNOG" id="COG4166">
    <property type="taxonomic scope" value="Bacteria"/>
</dbReference>
<dbReference type="InterPro" id="IPR039424">
    <property type="entry name" value="SBP_5"/>
</dbReference>
<accession>L7KNF3</accession>
<reference evidence="2 3" key="1">
    <citation type="submission" date="2012-12" db="EMBL/GenBank/DDBJ databases">
        <title>Whole genome shotgun sequence of Gordonia aichiensis NBRC 108223.</title>
        <authorList>
            <person name="Isaki-Nakamura S."/>
            <person name="Hosoyama A."/>
            <person name="Tsuchikane K."/>
            <person name="Ando Y."/>
            <person name="Baba S."/>
            <person name="Ohji S."/>
            <person name="Hamada M."/>
            <person name="Tamura T."/>
            <person name="Yamazoe A."/>
            <person name="Yamazaki S."/>
            <person name="Fujita N."/>
        </authorList>
    </citation>
    <scope>NUCLEOTIDE SEQUENCE [LARGE SCALE GENOMIC DNA]</scope>
    <source>
        <strain evidence="2 3">NBRC 108223</strain>
    </source>
</reference>
<name>L7KNF3_9ACTN</name>